<gene>
    <name evidence="2" type="ORF">V1478_018402</name>
</gene>
<sequence length="122" mass="14226">MSKCREQHLRTDADALADGMPSCIDITTSNVEPDHSDHYAKRYRSVNDKVGNKRKLPRPSCNYTANRKVIYCLELELAGTRKQQGVPRDTRISKKKKNRKPKRKKKNLILPNHKMFELVNHR</sequence>
<organism evidence="2 3">
    <name type="scientific">Vespula squamosa</name>
    <name type="common">Southern yellow jacket</name>
    <name type="synonym">Wasp</name>
    <dbReference type="NCBI Taxonomy" id="30214"/>
    <lineage>
        <taxon>Eukaryota</taxon>
        <taxon>Metazoa</taxon>
        <taxon>Ecdysozoa</taxon>
        <taxon>Arthropoda</taxon>
        <taxon>Hexapoda</taxon>
        <taxon>Insecta</taxon>
        <taxon>Pterygota</taxon>
        <taxon>Neoptera</taxon>
        <taxon>Endopterygota</taxon>
        <taxon>Hymenoptera</taxon>
        <taxon>Apocrita</taxon>
        <taxon>Aculeata</taxon>
        <taxon>Vespoidea</taxon>
        <taxon>Vespidae</taxon>
        <taxon>Vespinae</taxon>
        <taxon>Vespula</taxon>
    </lineage>
</organism>
<protein>
    <submittedName>
        <fullName evidence="2">Uncharacterized protein</fullName>
    </submittedName>
</protein>
<dbReference type="EMBL" id="JAUDFV010000167">
    <property type="protein sequence ID" value="KAL2712167.1"/>
    <property type="molecule type" value="Genomic_DNA"/>
</dbReference>
<accession>A0ABD1ZVH0</accession>
<dbReference type="Proteomes" id="UP001607302">
    <property type="component" value="Unassembled WGS sequence"/>
</dbReference>
<name>A0ABD1ZVH0_VESSQ</name>
<reference evidence="2 3" key="1">
    <citation type="journal article" date="2024" name="Ann. Entomol. Soc. Am.">
        <title>Genomic analyses of the southern and eastern yellowjacket wasps (Hymenoptera: Vespidae) reveal evolutionary signatures of social life.</title>
        <authorList>
            <person name="Catto M.A."/>
            <person name="Caine P.B."/>
            <person name="Orr S.E."/>
            <person name="Hunt B.G."/>
            <person name="Goodisman M.A.D."/>
        </authorList>
    </citation>
    <scope>NUCLEOTIDE SEQUENCE [LARGE SCALE GENOMIC DNA]</scope>
    <source>
        <strain evidence="2">233</strain>
        <tissue evidence="2">Head and thorax</tissue>
    </source>
</reference>
<feature type="region of interest" description="Disordered" evidence="1">
    <location>
        <begin position="81"/>
        <end position="109"/>
    </location>
</feature>
<comment type="caution">
    <text evidence="2">The sequence shown here is derived from an EMBL/GenBank/DDBJ whole genome shotgun (WGS) entry which is preliminary data.</text>
</comment>
<evidence type="ECO:0000313" key="2">
    <source>
        <dbReference type="EMBL" id="KAL2712167.1"/>
    </source>
</evidence>
<evidence type="ECO:0000256" key="1">
    <source>
        <dbReference type="SAM" id="MobiDB-lite"/>
    </source>
</evidence>
<evidence type="ECO:0000313" key="3">
    <source>
        <dbReference type="Proteomes" id="UP001607302"/>
    </source>
</evidence>
<proteinExistence type="predicted"/>
<keyword evidence="3" id="KW-1185">Reference proteome</keyword>
<feature type="compositionally biased region" description="Basic residues" evidence="1">
    <location>
        <begin position="93"/>
        <end position="107"/>
    </location>
</feature>
<dbReference type="AlphaFoldDB" id="A0ABD1ZVH0"/>